<dbReference type="Proteomes" id="UP001148737">
    <property type="component" value="Unassembled WGS sequence"/>
</dbReference>
<reference evidence="1" key="1">
    <citation type="submission" date="2022-07" db="EMBL/GenBank/DDBJ databases">
        <title>Genome Sequence of Lecanicillium saksenae.</title>
        <authorList>
            <person name="Buettner E."/>
        </authorList>
    </citation>
    <scope>NUCLEOTIDE SEQUENCE</scope>
    <source>
        <strain evidence="1">VT-O1</strain>
    </source>
</reference>
<keyword evidence="2" id="KW-1185">Reference proteome</keyword>
<dbReference type="EMBL" id="JANAKD010000254">
    <property type="protein sequence ID" value="KAJ3495709.1"/>
    <property type="molecule type" value="Genomic_DNA"/>
</dbReference>
<evidence type="ECO:0000313" key="1">
    <source>
        <dbReference type="EMBL" id="KAJ3495709.1"/>
    </source>
</evidence>
<organism evidence="1 2">
    <name type="scientific">Lecanicillium saksenae</name>
    <dbReference type="NCBI Taxonomy" id="468837"/>
    <lineage>
        <taxon>Eukaryota</taxon>
        <taxon>Fungi</taxon>
        <taxon>Dikarya</taxon>
        <taxon>Ascomycota</taxon>
        <taxon>Pezizomycotina</taxon>
        <taxon>Sordariomycetes</taxon>
        <taxon>Hypocreomycetidae</taxon>
        <taxon>Hypocreales</taxon>
        <taxon>Cordycipitaceae</taxon>
        <taxon>Lecanicillium</taxon>
    </lineage>
</organism>
<accession>A0ACC1R257</accession>
<protein>
    <submittedName>
        <fullName evidence="1">Uncharacterized protein</fullName>
    </submittedName>
</protein>
<comment type="caution">
    <text evidence="1">The sequence shown here is derived from an EMBL/GenBank/DDBJ whole genome shotgun (WGS) entry which is preliminary data.</text>
</comment>
<name>A0ACC1R257_9HYPO</name>
<gene>
    <name evidence="1" type="ORF">NLG97_g3202</name>
</gene>
<proteinExistence type="predicted"/>
<evidence type="ECO:0000313" key="2">
    <source>
        <dbReference type="Proteomes" id="UP001148737"/>
    </source>
</evidence>
<sequence>MASSSTALSKTAINTLRGVLFTTSFSVVLLAEERRRRIKIARAAVDNARKIHAAKASRNAEGCATAEPFDLEARLASLEVIAHSGAPASPHRRERRKAVATSKTLGSSIPASASTTSEPSQPPSNTPPDNIALARIAEIMLASRRSGDAPSKRTGPQPNTPPDIIFGDEIAETAALAKRSSKTAAITHAVAVPKIEMENAVASSSDALEYEYIMVTPEDREAAPASYNDALAALIRAVQDLSKSPVGTESLQAFQMALAALQNVGKHKRTQFSHRAIVQDIVVDLLKYSVNMTASEMTDVLKAAQFLRKSLITVLNRFLDWIEEYRPSDVVQALQNILRFFEAPEQLSWLGGHVAAKLVKARRSRSNQLAIKQYEILKKAGLFTNNTSQQHEYHIRREVIIAACAAGQTHVVEEEMAALRQLRVKDTDTDFKLQAALMIQQVVLGTRDTVLESLRDLERLAGSSTEFQKHLGQLTNLFAKMYDTDGLCRWLKGAVETYGMVLRTEWVFAVLNGHAYHHDIPGMMAWLEYCLGHGLRMDYDFAIALKQTCRKHLRFGQEDVQKLWTKMAKFILPTHMGYYGAQYKCDKSGLKDRMAELTEGRHWDKACRVFNASLSKSRDVCDASLQLALDACVRANRGNAEPALRMLEKARAFGKDTAAAQREFLCAEIKTRPSEEIKSLLYMTANCGSEIPAEVYRLATEKVMNTDLRAAHEILLLGVDQLGHGKLAFNGYSFGKLLHINIALRRYDTVHALLSEFVSTREFWHGSRLCKESIKFAMRELVKRSDAEMVDEHVDDKTEHSVLGTELRLMDELQQALEHNMESRLDSGYHAVTAEMIIQLVEEVAQRKDVAAALEWQRNKKAAKAARKAAKGPAEGSGPRRDRITHISVDV</sequence>